<evidence type="ECO:0000256" key="1">
    <source>
        <dbReference type="SAM" id="Phobius"/>
    </source>
</evidence>
<keyword evidence="1" id="KW-0812">Transmembrane</keyword>
<dbReference type="Proteomes" id="UP000011778">
    <property type="component" value="Unassembled WGS sequence"/>
</dbReference>
<accession>M3HP17</accession>
<keyword evidence="1" id="KW-1133">Transmembrane helix</keyword>
<proteinExistence type="predicted"/>
<name>M3HP17_LEPIT</name>
<evidence type="ECO:0000313" key="2">
    <source>
        <dbReference type="EMBL" id="EMG19716.1"/>
    </source>
</evidence>
<protein>
    <submittedName>
        <fullName evidence="2">Uncharacterized protein</fullName>
    </submittedName>
</protein>
<evidence type="ECO:0000313" key="3">
    <source>
        <dbReference type="Proteomes" id="UP000011778"/>
    </source>
</evidence>
<feature type="transmembrane region" description="Helical" evidence="1">
    <location>
        <begin position="52"/>
        <end position="82"/>
    </location>
</feature>
<sequence>MILLISLIVGFIKIQKTKTISFYFLFSDTIFSPILTGSYIDEYSLRYATPSLILAPFFLIFLAGFPKRILTPLIFITFLYIIGSKKITNVENAFLNFSGTIPQEALCMDQITRKSPISIVISDFWTSKKIRVFSKEKIQSIHVSYGTLEGSHTISNREWYFKDAPGIIAVFTEGLGEDRVLEIYGTPFSITKCGEKNFISIRIIKN</sequence>
<dbReference type="EMBL" id="AFMD02000489">
    <property type="protein sequence ID" value="EMG19716.1"/>
    <property type="molecule type" value="Genomic_DNA"/>
</dbReference>
<feature type="transmembrane region" description="Helical" evidence="1">
    <location>
        <begin position="20"/>
        <end position="40"/>
    </location>
</feature>
<comment type="caution">
    <text evidence="2">The sequence shown here is derived from an EMBL/GenBank/DDBJ whole genome shotgun (WGS) entry which is preliminary data.</text>
</comment>
<keyword evidence="1" id="KW-0472">Membrane</keyword>
<dbReference type="AlphaFoldDB" id="M3HP17"/>
<gene>
    <name evidence="2" type="ORF">LEP1GSC150_1015</name>
</gene>
<reference evidence="2 3" key="1">
    <citation type="submission" date="2013-02" db="EMBL/GenBank/DDBJ databases">
        <authorList>
            <person name="Harkins D.M."/>
            <person name="Durkin A.S."/>
            <person name="Brinkac L.M."/>
            <person name="Haft D.H."/>
            <person name="Selengut J.D."/>
            <person name="Sanka R."/>
            <person name="DePew J."/>
            <person name="Purushe J."/>
            <person name="Tulsiani S.M."/>
            <person name="Graham G.C."/>
            <person name="Burns M.-A."/>
            <person name="Dohnt M.F."/>
            <person name="Smythe L.D."/>
            <person name="McKay D.B."/>
            <person name="Craig S.B."/>
            <person name="Vinetz J.M."/>
            <person name="Sutton G.G."/>
            <person name="Nierman W.C."/>
            <person name="Fouts D.E."/>
        </authorList>
    </citation>
    <scope>NUCLEOTIDE SEQUENCE [LARGE SCALE GENOMIC DNA]</scope>
    <source>
        <strain evidence="2 3">LT2050</strain>
    </source>
</reference>
<organism evidence="2 3">
    <name type="scientific">Leptospira interrogans serovar Copenhageni str. LT2050</name>
    <dbReference type="NCBI Taxonomy" id="1001598"/>
    <lineage>
        <taxon>Bacteria</taxon>
        <taxon>Pseudomonadati</taxon>
        <taxon>Spirochaetota</taxon>
        <taxon>Spirochaetia</taxon>
        <taxon>Leptospirales</taxon>
        <taxon>Leptospiraceae</taxon>
        <taxon>Leptospira</taxon>
    </lineage>
</organism>